<gene>
    <name evidence="1" type="ORF">V2W30_38580</name>
</gene>
<evidence type="ECO:0000313" key="1">
    <source>
        <dbReference type="EMBL" id="WWQ68664.1"/>
    </source>
</evidence>
<sequence>MSQPASADDTLQLDAPDGAAPRAGAVRSECRGLARAAMRLDSESVQEHLNAFVREHGVVAAWEEVMMPTLHAVGRKWETAGDRFVEVEHLLSWHVSTALRNAPLLLDRRPPVRGVPPVLLACVPGEQHTLPLEAVYAALTLAGLPVRMLGAAVPAEALTESVRRTGPAAVMLWSQSRSSASTPLAAHLARTAWGLKGARQYPRVHLAGPGWGPTSIEGTKRPGGLREAMAGFNELLSPARDTN</sequence>
<protein>
    <submittedName>
        <fullName evidence="1">B12-binding domain-containing protein</fullName>
    </submittedName>
</protein>
<proteinExistence type="predicted"/>
<dbReference type="EMBL" id="CP146022">
    <property type="protein sequence ID" value="WWQ68664.1"/>
    <property type="molecule type" value="Genomic_DNA"/>
</dbReference>
<reference evidence="1" key="1">
    <citation type="journal article" date="2025" name="Int. J. Syst. Evol. Microbiol.">
        <title>Streptomyces citrinus sp. nov., with yellow diffusible pigment.</title>
        <authorList>
            <person name="He Y."/>
            <person name="Yang E."/>
            <person name="Xu J."/>
            <person name="Sun Y."/>
            <person name="Sun L."/>
        </authorList>
    </citation>
    <scope>NUCLEOTIDE SEQUENCE</scope>
    <source>
        <strain evidence="1">Q6</strain>
    </source>
</reference>
<evidence type="ECO:0000313" key="2">
    <source>
        <dbReference type="Proteomes" id="UP001432251"/>
    </source>
</evidence>
<accession>A0ACD5AN84</accession>
<dbReference type="Proteomes" id="UP001432251">
    <property type="component" value="Chromosome"/>
</dbReference>
<name>A0ACD5AN84_9ACTN</name>
<keyword evidence="2" id="KW-1185">Reference proteome</keyword>
<organism evidence="1 2">
    <name type="scientific">Streptomyces citrinus</name>
    <dbReference type="NCBI Taxonomy" id="3118173"/>
    <lineage>
        <taxon>Bacteria</taxon>
        <taxon>Bacillati</taxon>
        <taxon>Actinomycetota</taxon>
        <taxon>Actinomycetes</taxon>
        <taxon>Kitasatosporales</taxon>
        <taxon>Streptomycetaceae</taxon>
        <taxon>Streptomyces</taxon>
    </lineage>
</organism>